<feature type="chain" id="PRO_5007294776" evidence="2">
    <location>
        <begin position="27"/>
        <end position="131"/>
    </location>
</feature>
<dbReference type="EMBL" id="KQ964444">
    <property type="protein sequence ID" value="KXN72937.1"/>
    <property type="molecule type" value="Genomic_DNA"/>
</dbReference>
<feature type="compositionally biased region" description="Basic and acidic residues" evidence="1">
    <location>
        <begin position="58"/>
        <end position="68"/>
    </location>
</feature>
<sequence>MLLTKSNFSGILFSIICLTKLTIVNSSPLLGDMLGASGEEVASREGSVEEGGGGGDMTKADNNKKGDDGSGNLIINTGASSQGNYPPYYYYPPPPHHQPHYYPYPYPYPPPQQIGPFHDTQKFNFQYVKTG</sequence>
<protein>
    <submittedName>
        <fullName evidence="3">Uncharacterized protein</fullName>
    </submittedName>
</protein>
<proteinExistence type="predicted"/>
<name>A0A137PD64_CONC2</name>
<keyword evidence="4" id="KW-1185">Reference proteome</keyword>
<reference evidence="3 4" key="1">
    <citation type="journal article" date="2015" name="Genome Biol. Evol.">
        <title>Phylogenomic analyses indicate that early fungi evolved digesting cell walls of algal ancestors of land plants.</title>
        <authorList>
            <person name="Chang Y."/>
            <person name="Wang S."/>
            <person name="Sekimoto S."/>
            <person name="Aerts A.L."/>
            <person name="Choi C."/>
            <person name="Clum A."/>
            <person name="LaButti K.M."/>
            <person name="Lindquist E.A."/>
            <person name="Yee Ngan C."/>
            <person name="Ohm R.A."/>
            <person name="Salamov A.A."/>
            <person name="Grigoriev I.V."/>
            <person name="Spatafora J.W."/>
            <person name="Berbee M.L."/>
        </authorList>
    </citation>
    <scope>NUCLEOTIDE SEQUENCE [LARGE SCALE GENOMIC DNA]</scope>
    <source>
        <strain evidence="3 4">NRRL 28638</strain>
    </source>
</reference>
<evidence type="ECO:0000256" key="2">
    <source>
        <dbReference type="SAM" id="SignalP"/>
    </source>
</evidence>
<feature type="region of interest" description="Disordered" evidence="1">
    <location>
        <begin position="37"/>
        <end position="90"/>
    </location>
</feature>
<keyword evidence="2" id="KW-0732">Signal</keyword>
<accession>A0A137PD64</accession>
<evidence type="ECO:0000313" key="3">
    <source>
        <dbReference type="EMBL" id="KXN72937.1"/>
    </source>
</evidence>
<dbReference type="Proteomes" id="UP000070444">
    <property type="component" value="Unassembled WGS sequence"/>
</dbReference>
<organism evidence="3 4">
    <name type="scientific">Conidiobolus coronatus (strain ATCC 28846 / CBS 209.66 / NRRL 28638)</name>
    <name type="common">Delacroixia coronata</name>
    <dbReference type="NCBI Taxonomy" id="796925"/>
    <lineage>
        <taxon>Eukaryota</taxon>
        <taxon>Fungi</taxon>
        <taxon>Fungi incertae sedis</taxon>
        <taxon>Zoopagomycota</taxon>
        <taxon>Entomophthoromycotina</taxon>
        <taxon>Entomophthoromycetes</taxon>
        <taxon>Entomophthorales</taxon>
        <taxon>Ancylistaceae</taxon>
        <taxon>Conidiobolus</taxon>
    </lineage>
</organism>
<evidence type="ECO:0000256" key="1">
    <source>
        <dbReference type="SAM" id="MobiDB-lite"/>
    </source>
</evidence>
<gene>
    <name evidence="3" type="ORF">CONCODRAFT_4217</name>
</gene>
<dbReference type="AlphaFoldDB" id="A0A137PD64"/>
<feature type="compositionally biased region" description="Polar residues" evidence="1">
    <location>
        <begin position="73"/>
        <end position="84"/>
    </location>
</feature>
<feature type="signal peptide" evidence="2">
    <location>
        <begin position="1"/>
        <end position="26"/>
    </location>
</feature>
<evidence type="ECO:0000313" key="4">
    <source>
        <dbReference type="Proteomes" id="UP000070444"/>
    </source>
</evidence>